<feature type="domain" description="F-box" evidence="2">
    <location>
        <begin position="43"/>
        <end position="78"/>
    </location>
</feature>
<evidence type="ECO:0008006" key="6">
    <source>
        <dbReference type="Google" id="ProtNLM"/>
    </source>
</evidence>
<dbReference type="Pfam" id="PF24758">
    <property type="entry name" value="LRR_At5g56370"/>
    <property type="match status" value="1"/>
</dbReference>
<evidence type="ECO:0000259" key="2">
    <source>
        <dbReference type="Pfam" id="PF12937"/>
    </source>
</evidence>
<dbReference type="Proteomes" id="UP000636709">
    <property type="component" value="Unassembled WGS sequence"/>
</dbReference>
<feature type="region of interest" description="Disordered" evidence="1">
    <location>
        <begin position="1"/>
        <end position="41"/>
    </location>
</feature>
<evidence type="ECO:0000256" key="1">
    <source>
        <dbReference type="SAM" id="MobiDB-lite"/>
    </source>
</evidence>
<dbReference type="PANTHER" id="PTHR34709:SF68">
    <property type="entry name" value="OS07G0550432 PROTEIN"/>
    <property type="match status" value="1"/>
</dbReference>
<keyword evidence="5" id="KW-1185">Reference proteome</keyword>
<dbReference type="InterPro" id="IPR036047">
    <property type="entry name" value="F-box-like_dom_sf"/>
</dbReference>
<dbReference type="Pfam" id="PF12937">
    <property type="entry name" value="F-box-like"/>
    <property type="match status" value="1"/>
</dbReference>
<organism evidence="4 5">
    <name type="scientific">Digitaria exilis</name>
    <dbReference type="NCBI Taxonomy" id="1010633"/>
    <lineage>
        <taxon>Eukaryota</taxon>
        <taxon>Viridiplantae</taxon>
        <taxon>Streptophyta</taxon>
        <taxon>Embryophyta</taxon>
        <taxon>Tracheophyta</taxon>
        <taxon>Spermatophyta</taxon>
        <taxon>Magnoliopsida</taxon>
        <taxon>Liliopsida</taxon>
        <taxon>Poales</taxon>
        <taxon>Poaceae</taxon>
        <taxon>PACMAD clade</taxon>
        <taxon>Panicoideae</taxon>
        <taxon>Panicodae</taxon>
        <taxon>Paniceae</taxon>
        <taxon>Anthephorinae</taxon>
        <taxon>Digitaria</taxon>
    </lineage>
</organism>
<reference evidence="4" key="1">
    <citation type="submission" date="2020-07" db="EMBL/GenBank/DDBJ databases">
        <title>Genome sequence and genetic diversity analysis of an under-domesticated orphan crop, white fonio (Digitaria exilis).</title>
        <authorList>
            <person name="Bennetzen J.L."/>
            <person name="Chen S."/>
            <person name="Ma X."/>
            <person name="Wang X."/>
            <person name="Yssel A.E.J."/>
            <person name="Chaluvadi S.R."/>
            <person name="Johnson M."/>
            <person name="Gangashetty P."/>
            <person name="Hamidou F."/>
            <person name="Sanogo M.D."/>
            <person name="Zwaenepoel A."/>
            <person name="Wallace J."/>
            <person name="Van De Peer Y."/>
            <person name="Van Deynze A."/>
        </authorList>
    </citation>
    <scope>NUCLEOTIDE SEQUENCE</scope>
    <source>
        <tissue evidence="4">Leaves</tissue>
    </source>
</reference>
<evidence type="ECO:0000313" key="5">
    <source>
        <dbReference type="Proteomes" id="UP000636709"/>
    </source>
</evidence>
<dbReference type="SUPFAM" id="SSF81383">
    <property type="entry name" value="F-box domain"/>
    <property type="match status" value="1"/>
</dbReference>
<feature type="compositionally biased region" description="Basic and acidic residues" evidence="1">
    <location>
        <begin position="7"/>
        <end position="23"/>
    </location>
</feature>
<dbReference type="PANTHER" id="PTHR34709">
    <property type="entry name" value="OS10G0396666 PROTEIN"/>
    <property type="match status" value="1"/>
</dbReference>
<dbReference type="OrthoDB" id="1041001at2759"/>
<dbReference type="InterPro" id="IPR001810">
    <property type="entry name" value="F-box_dom"/>
</dbReference>
<dbReference type="EMBL" id="JACEFO010002205">
    <property type="protein sequence ID" value="KAF8673565.1"/>
    <property type="molecule type" value="Genomic_DNA"/>
</dbReference>
<proteinExistence type="predicted"/>
<evidence type="ECO:0000259" key="3">
    <source>
        <dbReference type="Pfam" id="PF24758"/>
    </source>
</evidence>
<feature type="domain" description="F-box/LRR-repeat protein 15/At3g58940/PEG3-like LRR" evidence="3">
    <location>
        <begin position="204"/>
        <end position="302"/>
    </location>
</feature>
<name>A0A835AS31_9POAL</name>
<dbReference type="InterPro" id="IPR055411">
    <property type="entry name" value="LRR_FXL15/At3g58940/PEG3-like"/>
</dbReference>
<dbReference type="AlphaFoldDB" id="A0A835AS31"/>
<sequence>MIPGTNPEKENQQTHSNRIDSIPHRRHHPLPPPPLMGAGEDRISGLPDELLHGIFLRLGSVRDAVRAGVVSRRWRHVLGRPLPELVFEQDLHDHEPPPRPPRLEPFLDSVDAALAACDAPVVKRLRIYWMWCGPLSMAAASRLPTGRVEPWLRFASERVVDFLDLHVHPPGLRGVNGEGGVIDLPLCEWVKGISVGFGTGWRIRPPSAGLFQALTELTIRDGCMDGSELTALVCTQCPGLKKLHLCLRLVDAFDISIRSDSLQSLWFGVQKTRRLEIVAPELEKLSVILAIDEVQITAPKLEELVWPKFDPSCHGFDDVGRHLRMLEPGRKSGSLMQQFDEVDDLRLTISIPQVCLQ</sequence>
<dbReference type="Gene3D" id="1.20.1280.50">
    <property type="match status" value="1"/>
</dbReference>
<comment type="caution">
    <text evidence="4">The sequence shown here is derived from an EMBL/GenBank/DDBJ whole genome shotgun (WGS) entry which is preliminary data.</text>
</comment>
<evidence type="ECO:0000313" key="4">
    <source>
        <dbReference type="EMBL" id="KAF8673565.1"/>
    </source>
</evidence>
<protein>
    <recommendedName>
        <fullName evidence="6">F-box domain-containing protein</fullName>
    </recommendedName>
</protein>
<gene>
    <name evidence="4" type="ORF">HU200_048651</name>
</gene>
<accession>A0A835AS31</accession>
<dbReference type="InterPro" id="IPR055312">
    <property type="entry name" value="FBL15-like"/>
</dbReference>